<feature type="compositionally biased region" description="Basic and acidic residues" evidence="1">
    <location>
        <begin position="145"/>
        <end position="159"/>
    </location>
</feature>
<sequence>MWSGWGLDKNFHYGIPHKKHVFAGRYGKCAGGNQRWREEWHVKRVCKRVSSVLRMAGAAISSPPRRPDTLTYTTVGPAVPISPYAHFQNAAMNKSPYPQSPRLYPDQPAYDQNEKKTQRDTRSPSPSTDEGYDSEERSDEEKYDYEEKPGDRKEHPTRDYEIPIVKSTRTIRVSYTPFTYFLTLLIVSLHLHLLLTHPSIYLFPNVYTIFNLLFHLSHLFAHTLHHTSFERLCVVYGTSVLWIGWTLGVSVFCHSVPIDLTHPTTTLFWFLMLERRSAWGIIMWEHMTHLEEEDGFDLESSQWSNGGASLASWFNRVMAYRVWSLAGVGAMWSLLYLFVARLDGRQFMDMLRFVPIFKIHLFTLLAGMVLVWWWSFWTFQYRGVVWRKELKEGIVVWYSEGYVRAGEIQ</sequence>
<name>A0A433CY17_9FUNG</name>
<proteinExistence type="predicted"/>
<dbReference type="AlphaFoldDB" id="A0A433CY17"/>
<reference evidence="3 4" key="1">
    <citation type="journal article" date="2018" name="New Phytol.">
        <title>Phylogenomics of Endogonaceae and evolution of mycorrhizas within Mucoromycota.</title>
        <authorList>
            <person name="Chang Y."/>
            <person name="Desiro A."/>
            <person name="Na H."/>
            <person name="Sandor L."/>
            <person name="Lipzen A."/>
            <person name="Clum A."/>
            <person name="Barry K."/>
            <person name="Grigoriev I.V."/>
            <person name="Martin F.M."/>
            <person name="Stajich J.E."/>
            <person name="Smith M.E."/>
            <person name="Bonito G."/>
            <person name="Spatafora J.W."/>
        </authorList>
    </citation>
    <scope>NUCLEOTIDE SEQUENCE [LARGE SCALE GENOMIC DNA]</scope>
    <source>
        <strain evidence="3 4">GMNB39</strain>
    </source>
</reference>
<organism evidence="3 4">
    <name type="scientific">Jimgerdemannia flammicorona</name>
    <dbReference type="NCBI Taxonomy" id="994334"/>
    <lineage>
        <taxon>Eukaryota</taxon>
        <taxon>Fungi</taxon>
        <taxon>Fungi incertae sedis</taxon>
        <taxon>Mucoromycota</taxon>
        <taxon>Mucoromycotina</taxon>
        <taxon>Endogonomycetes</taxon>
        <taxon>Endogonales</taxon>
        <taxon>Endogonaceae</taxon>
        <taxon>Jimgerdemannia</taxon>
    </lineage>
</organism>
<protein>
    <submittedName>
        <fullName evidence="3">Uncharacterized protein</fullName>
    </submittedName>
</protein>
<dbReference type="EMBL" id="RBNI01010899">
    <property type="protein sequence ID" value="RUP43477.1"/>
    <property type="molecule type" value="Genomic_DNA"/>
</dbReference>
<feature type="transmembrane region" description="Helical" evidence="2">
    <location>
        <begin position="233"/>
        <end position="258"/>
    </location>
</feature>
<dbReference type="OrthoDB" id="2230209at2759"/>
<keyword evidence="2" id="KW-0812">Transmembrane</keyword>
<evidence type="ECO:0000313" key="4">
    <source>
        <dbReference type="Proteomes" id="UP000268093"/>
    </source>
</evidence>
<feature type="transmembrane region" description="Helical" evidence="2">
    <location>
        <begin position="351"/>
        <end position="374"/>
    </location>
</feature>
<feature type="transmembrane region" description="Helical" evidence="2">
    <location>
        <begin position="178"/>
        <end position="195"/>
    </location>
</feature>
<feature type="transmembrane region" description="Helical" evidence="2">
    <location>
        <begin position="201"/>
        <end position="221"/>
    </location>
</feature>
<accession>A0A433CY17</accession>
<keyword evidence="2" id="KW-1133">Transmembrane helix</keyword>
<feature type="transmembrane region" description="Helical" evidence="2">
    <location>
        <begin position="320"/>
        <end position="339"/>
    </location>
</feature>
<evidence type="ECO:0000256" key="2">
    <source>
        <dbReference type="SAM" id="Phobius"/>
    </source>
</evidence>
<feature type="compositionally biased region" description="Basic and acidic residues" evidence="1">
    <location>
        <begin position="112"/>
        <end position="122"/>
    </location>
</feature>
<feature type="region of interest" description="Disordered" evidence="1">
    <location>
        <begin position="91"/>
        <end position="159"/>
    </location>
</feature>
<dbReference type="Proteomes" id="UP000268093">
    <property type="component" value="Unassembled WGS sequence"/>
</dbReference>
<gene>
    <name evidence="3" type="ORF">BC936DRAFT_137111</name>
</gene>
<evidence type="ECO:0000256" key="1">
    <source>
        <dbReference type="SAM" id="MobiDB-lite"/>
    </source>
</evidence>
<keyword evidence="4" id="KW-1185">Reference proteome</keyword>
<evidence type="ECO:0000313" key="3">
    <source>
        <dbReference type="EMBL" id="RUP43477.1"/>
    </source>
</evidence>
<keyword evidence="2" id="KW-0472">Membrane</keyword>
<comment type="caution">
    <text evidence="3">The sequence shown here is derived from an EMBL/GenBank/DDBJ whole genome shotgun (WGS) entry which is preliminary data.</text>
</comment>
<feature type="compositionally biased region" description="Acidic residues" evidence="1">
    <location>
        <begin position="130"/>
        <end position="144"/>
    </location>
</feature>